<dbReference type="RefSeq" id="WP_144038331.1">
    <property type="nucleotide sequence ID" value="NZ_FUYZ01000004.1"/>
</dbReference>
<gene>
    <name evidence="4" type="ORF">SAMN05660477_01563</name>
</gene>
<name>A0A1T5EU08_9FLAO</name>
<organism evidence="4 5">
    <name type="scientific">Soonwooa buanensis</name>
    <dbReference type="NCBI Taxonomy" id="619805"/>
    <lineage>
        <taxon>Bacteria</taxon>
        <taxon>Pseudomonadati</taxon>
        <taxon>Bacteroidota</taxon>
        <taxon>Flavobacteriia</taxon>
        <taxon>Flavobacteriales</taxon>
        <taxon>Weeksellaceae</taxon>
        <taxon>Chryseobacterium group</taxon>
        <taxon>Soonwooa</taxon>
    </lineage>
</organism>
<feature type="chain" id="PRO_5010576999" description="PEP-CTERM protein-sorting domain-containing protein" evidence="3">
    <location>
        <begin position="21"/>
        <end position="91"/>
    </location>
</feature>
<keyword evidence="2" id="KW-0812">Transmembrane</keyword>
<evidence type="ECO:0000256" key="3">
    <source>
        <dbReference type="SAM" id="SignalP"/>
    </source>
</evidence>
<proteinExistence type="predicted"/>
<evidence type="ECO:0000256" key="2">
    <source>
        <dbReference type="SAM" id="Phobius"/>
    </source>
</evidence>
<keyword evidence="2" id="KW-1133">Transmembrane helix</keyword>
<evidence type="ECO:0008006" key="6">
    <source>
        <dbReference type="Google" id="ProtNLM"/>
    </source>
</evidence>
<sequence length="91" mass="9789">MNRLILFCFITIGFLGSAQYADQDNRFNKANVEQQAPNTDATANAGGNGEDDGENPGNAGDAPIDDYIPGLMLLGIGLVAYYGYRQQQLKS</sequence>
<protein>
    <recommendedName>
        <fullName evidence="6">PEP-CTERM protein-sorting domain-containing protein</fullName>
    </recommendedName>
</protein>
<reference evidence="4 5" key="1">
    <citation type="submission" date="2017-02" db="EMBL/GenBank/DDBJ databases">
        <authorList>
            <person name="Peterson S.W."/>
        </authorList>
    </citation>
    <scope>NUCLEOTIDE SEQUENCE [LARGE SCALE GENOMIC DNA]</scope>
    <source>
        <strain evidence="4 5">DSM 22323</strain>
    </source>
</reference>
<dbReference type="EMBL" id="FUYZ01000004">
    <property type="protein sequence ID" value="SKB87422.1"/>
    <property type="molecule type" value="Genomic_DNA"/>
</dbReference>
<keyword evidence="2" id="KW-0472">Membrane</keyword>
<dbReference type="Proteomes" id="UP000191112">
    <property type="component" value="Unassembled WGS sequence"/>
</dbReference>
<evidence type="ECO:0000313" key="5">
    <source>
        <dbReference type="Proteomes" id="UP000191112"/>
    </source>
</evidence>
<keyword evidence="3" id="KW-0732">Signal</keyword>
<feature type="compositionally biased region" description="Low complexity" evidence="1">
    <location>
        <begin position="36"/>
        <end position="45"/>
    </location>
</feature>
<keyword evidence="5" id="KW-1185">Reference proteome</keyword>
<evidence type="ECO:0000256" key="1">
    <source>
        <dbReference type="SAM" id="MobiDB-lite"/>
    </source>
</evidence>
<evidence type="ECO:0000313" key="4">
    <source>
        <dbReference type="EMBL" id="SKB87422.1"/>
    </source>
</evidence>
<feature type="region of interest" description="Disordered" evidence="1">
    <location>
        <begin position="32"/>
        <end position="62"/>
    </location>
</feature>
<dbReference type="AlphaFoldDB" id="A0A1T5EU08"/>
<feature type="transmembrane region" description="Helical" evidence="2">
    <location>
        <begin position="67"/>
        <end position="84"/>
    </location>
</feature>
<feature type="signal peptide" evidence="3">
    <location>
        <begin position="1"/>
        <end position="20"/>
    </location>
</feature>
<accession>A0A1T5EU08</accession>